<gene>
    <name evidence="1" type="ORF">CFOL_v3_17564</name>
</gene>
<dbReference type="AlphaFoldDB" id="A0A1Q3C1T0"/>
<comment type="caution">
    <text evidence="1">The sequence shown here is derived from an EMBL/GenBank/DDBJ whole genome shotgun (WGS) entry which is preliminary data.</text>
</comment>
<protein>
    <submittedName>
        <fullName evidence="1">Uncharacterized protein</fullName>
    </submittedName>
</protein>
<sequence length="125" mass="14146">SLHIGVENREEGVGVEECIYVHDDGVSDVEEALDLEVTHVAVNVMRCVFTMPKKEDDWRRTSIFHTYTKTGDVSNKVNIDGDSCMNIVSKSAITRMNLKPESHPRPYKVTWVDNASMFVTEKCLV</sequence>
<dbReference type="PANTHER" id="PTHR35046:SF9">
    <property type="entry name" value="RNA-DIRECTED DNA POLYMERASE"/>
    <property type="match status" value="1"/>
</dbReference>
<dbReference type="PANTHER" id="PTHR35046">
    <property type="entry name" value="ZINC KNUCKLE (CCHC-TYPE) FAMILY PROTEIN"/>
    <property type="match status" value="1"/>
</dbReference>
<accession>A0A1Q3C1T0</accession>
<feature type="non-terminal residue" evidence="1">
    <location>
        <position position="1"/>
    </location>
</feature>
<evidence type="ECO:0000313" key="2">
    <source>
        <dbReference type="Proteomes" id="UP000187406"/>
    </source>
</evidence>
<evidence type="ECO:0000313" key="1">
    <source>
        <dbReference type="EMBL" id="GAV74082.1"/>
    </source>
</evidence>
<proteinExistence type="predicted"/>
<dbReference type="Proteomes" id="UP000187406">
    <property type="component" value="Unassembled WGS sequence"/>
</dbReference>
<reference evidence="1" key="1">
    <citation type="journal article" date="2017" name="Nat. Ecol. Evol.">
        <title>Genome of the pitcher plant Cephalotus reveals genetic changes associated with carnivory.</title>
        <authorList>
            <person name="Fukushima K."/>
            <person name="Fang X."/>
            <person name="Alvarez-Ponce D."/>
            <person name="Cai H."/>
            <person name="Carretero-Paulet L."/>
            <person name="Chen C."/>
            <person name="Chang T."/>
            <person name="Farr K.M."/>
            <person name="Fujita T."/>
            <person name="Hiwatashi Y."/>
            <person name="Hoshi Y."/>
            <person name="Imai T."/>
            <person name="Kasahara M."/>
            <person name="Librado P."/>
            <person name="Mao L."/>
            <person name="Mori H."/>
            <person name="Nishiyama T."/>
            <person name="Nozawa M."/>
            <person name="Palfalvi G."/>
            <person name="Pollard S.T."/>
            <person name="Rozas J."/>
            <person name="Sanchez-Gracia A."/>
            <person name="Sankoff D."/>
            <person name="Shibata T.F."/>
            <person name="Shigenobu S."/>
            <person name="Sumikawa N."/>
            <person name="Uzawa T."/>
            <person name="Xie M."/>
            <person name="Zheng C."/>
            <person name="Pollock D.D."/>
            <person name="Albert V.A."/>
            <person name="Li S."/>
            <person name="Hasebe M."/>
        </authorList>
    </citation>
    <scope>NUCLEOTIDE SEQUENCE</scope>
    <source>
        <strain evidence="1">St1</strain>
    </source>
</reference>
<keyword evidence="2" id="KW-1185">Reference proteome</keyword>
<name>A0A1Q3C1T0_CEPFO</name>
<dbReference type="OrthoDB" id="1166507at2759"/>
<organism evidence="1 2">
    <name type="scientific">Cephalotus follicularis</name>
    <name type="common">Albany pitcher plant</name>
    <dbReference type="NCBI Taxonomy" id="3775"/>
    <lineage>
        <taxon>Eukaryota</taxon>
        <taxon>Viridiplantae</taxon>
        <taxon>Streptophyta</taxon>
        <taxon>Embryophyta</taxon>
        <taxon>Tracheophyta</taxon>
        <taxon>Spermatophyta</taxon>
        <taxon>Magnoliopsida</taxon>
        <taxon>eudicotyledons</taxon>
        <taxon>Gunneridae</taxon>
        <taxon>Pentapetalae</taxon>
        <taxon>rosids</taxon>
        <taxon>fabids</taxon>
        <taxon>Oxalidales</taxon>
        <taxon>Cephalotaceae</taxon>
        <taxon>Cephalotus</taxon>
    </lineage>
</organism>
<feature type="non-terminal residue" evidence="1">
    <location>
        <position position="125"/>
    </location>
</feature>
<dbReference type="InParanoid" id="A0A1Q3C1T0"/>
<dbReference type="EMBL" id="BDDD01001185">
    <property type="protein sequence ID" value="GAV74082.1"/>
    <property type="molecule type" value="Genomic_DNA"/>
</dbReference>